<feature type="transmembrane region" description="Helical" evidence="5">
    <location>
        <begin position="45"/>
        <end position="67"/>
    </location>
</feature>
<dbReference type="PANTHER" id="PTHR11132">
    <property type="entry name" value="SOLUTE CARRIER FAMILY 35"/>
    <property type="match status" value="1"/>
</dbReference>
<feature type="transmembrane region" description="Helical" evidence="5">
    <location>
        <begin position="249"/>
        <end position="272"/>
    </location>
</feature>
<reference evidence="7 8" key="1">
    <citation type="submission" date="2021-06" db="EMBL/GenBank/DDBJ databases">
        <title>Candida outbreak in Lebanon.</title>
        <authorList>
            <person name="Finianos M."/>
        </authorList>
    </citation>
    <scope>NUCLEOTIDE SEQUENCE [LARGE SCALE GENOMIC DNA]</scope>
    <source>
        <strain evidence="7">CA3LBN</strain>
    </source>
</reference>
<comment type="subcellular location">
    <subcellularLocation>
        <location evidence="1">Membrane</location>
        <topology evidence="1">Multi-pass membrane protein</topology>
    </subcellularLocation>
</comment>
<feature type="transmembrane region" description="Helical" evidence="5">
    <location>
        <begin position="218"/>
        <end position="237"/>
    </location>
</feature>
<keyword evidence="3 5" id="KW-1133">Transmembrane helix</keyword>
<evidence type="ECO:0000256" key="4">
    <source>
        <dbReference type="ARBA" id="ARBA00023136"/>
    </source>
</evidence>
<feature type="domain" description="Sugar phosphate transporter" evidence="6">
    <location>
        <begin position="16"/>
        <end position="329"/>
    </location>
</feature>
<dbReference type="Proteomes" id="UP000825434">
    <property type="component" value="Chromosome 3"/>
</dbReference>
<name>A0ABX8I9B1_9ASCO</name>
<protein>
    <recommendedName>
        <fullName evidence="6">Sugar phosphate transporter domain-containing protein</fullName>
    </recommendedName>
</protein>
<feature type="transmembrane region" description="Helical" evidence="5">
    <location>
        <begin position="311"/>
        <end position="331"/>
    </location>
</feature>
<evidence type="ECO:0000256" key="5">
    <source>
        <dbReference type="SAM" id="Phobius"/>
    </source>
</evidence>
<feature type="transmembrane region" description="Helical" evidence="5">
    <location>
        <begin position="185"/>
        <end position="206"/>
    </location>
</feature>
<feature type="transmembrane region" description="Helical" evidence="5">
    <location>
        <begin position="284"/>
        <end position="305"/>
    </location>
</feature>
<evidence type="ECO:0000256" key="2">
    <source>
        <dbReference type="ARBA" id="ARBA00022692"/>
    </source>
</evidence>
<evidence type="ECO:0000313" key="8">
    <source>
        <dbReference type="Proteomes" id="UP000825434"/>
    </source>
</evidence>
<keyword evidence="2 5" id="KW-0812">Transmembrane</keyword>
<dbReference type="InterPro" id="IPR004853">
    <property type="entry name" value="Sugar_P_trans_dom"/>
</dbReference>
<sequence length="372" mass="41374">MADRRLSVSDSQSPTLLYIAGWYFFSMSISVYNKWMFGSGLDFKFPLFVTAFHQSCLFCLSALVLYFRPMLRPTVNASTQGFWNTLAISPGHYARQILPCGFASAGDIGLSNLSISFISLSLYTMLKTSSLIFVLIFGLIFRLERFNWRLIIIVVVMTGSVMMMTQKPESAESDALADDHDPVGIVLVMAASAISGLRWSFTQLLLKKNDYTKHPISTIFYISPSMIVILFIAAIFVERWSSFVSSPIWAIHGVLGVLGLMVVPGLLAFMMTLCEFKLLSVAQVLTLSIAGIFKELLTIMLGSILFGDRLSAINCVGLVITFFDILWYNYYRYQETEASAKENGNGYTSLPASTPEELGLQSGSEAIELKQH</sequence>
<organism evidence="7 8">
    <name type="scientific">Candidozyma haemuli</name>
    <dbReference type="NCBI Taxonomy" id="45357"/>
    <lineage>
        <taxon>Eukaryota</taxon>
        <taxon>Fungi</taxon>
        <taxon>Dikarya</taxon>
        <taxon>Ascomycota</taxon>
        <taxon>Saccharomycotina</taxon>
        <taxon>Pichiomycetes</taxon>
        <taxon>Metschnikowiaceae</taxon>
        <taxon>Candidozyma</taxon>
    </lineage>
</organism>
<keyword evidence="4 5" id="KW-0472">Membrane</keyword>
<proteinExistence type="predicted"/>
<evidence type="ECO:0000313" key="7">
    <source>
        <dbReference type="EMBL" id="QWU88475.1"/>
    </source>
</evidence>
<evidence type="ECO:0000259" key="6">
    <source>
        <dbReference type="Pfam" id="PF03151"/>
    </source>
</evidence>
<gene>
    <name evidence="7" type="ORF">CA3LBN_002783</name>
</gene>
<dbReference type="Pfam" id="PF03151">
    <property type="entry name" value="TPT"/>
    <property type="match status" value="1"/>
</dbReference>
<evidence type="ECO:0000256" key="1">
    <source>
        <dbReference type="ARBA" id="ARBA00004141"/>
    </source>
</evidence>
<evidence type="ECO:0000256" key="3">
    <source>
        <dbReference type="ARBA" id="ARBA00022989"/>
    </source>
</evidence>
<feature type="transmembrane region" description="Helical" evidence="5">
    <location>
        <begin position="15"/>
        <end position="33"/>
    </location>
</feature>
<keyword evidence="8" id="KW-1185">Reference proteome</keyword>
<accession>A0ABX8I9B1</accession>
<dbReference type="EMBL" id="CP076663">
    <property type="protein sequence ID" value="QWU88475.1"/>
    <property type="molecule type" value="Genomic_DNA"/>
</dbReference>
<feature type="transmembrane region" description="Helical" evidence="5">
    <location>
        <begin position="120"/>
        <end position="141"/>
    </location>
</feature>
<feature type="transmembrane region" description="Helical" evidence="5">
    <location>
        <begin position="148"/>
        <end position="165"/>
    </location>
</feature>
<dbReference type="InterPro" id="IPR050186">
    <property type="entry name" value="TPT_transporter"/>
</dbReference>